<keyword evidence="2" id="KW-0805">Transcription regulation</keyword>
<dbReference type="Gene3D" id="3.30.70.980">
    <property type="match status" value="1"/>
</dbReference>
<evidence type="ECO:0000259" key="5">
    <source>
        <dbReference type="Pfam" id="PF20772"/>
    </source>
</evidence>
<evidence type="ECO:0000259" key="4">
    <source>
        <dbReference type="Pfam" id="PF01709"/>
    </source>
</evidence>
<evidence type="ECO:0000256" key="1">
    <source>
        <dbReference type="ARBA" id="ARBA00008724"/>
    </source>
</evidence>
<keyword evidence="3" id="KW-0804">Transcription</keyword>
<evidence type="ECO:0000313" key="7">
    <source>
        <dbReference type="Proteomes" id="UP000177942"/>
    </source>
</evidence>
<reference evidence="6 7" key="1">
    <citation type="journal article" date="2016" name="Nat. Commun.">
        <title>Thousands of microbial genomes shed light on interconnected biogeochemical processes in an aquifer system.</title>
        <authorList>
            <person name="Anantharaman K."/>
            <person name="Brown C.T."/>
            <person name="Hug L.A."/>
            <person name="Sharon I."/>
            <person name="Castelle C.J."/>
            <person name="Probst A.J."/>
            <person name="Thomas B.C."/>
            <person name="Singh A."/>
            <person name="Wilkins M.J."/>
            <person name="Karaoz U."/>
            <person name="Brodie E.L."/>
            <person name="Williams K.H."/>
            <person name="Hubbard S.S."/>
            <person name="Banfield J.F."/>
        </authorList>
    </citation>
    <scope>NUCLEOTIDE SEQUENCE [LARGE SCALE GENOMIC DNA]</scope>
</reference>
<proteinExistence type="inferred from homology"/>
<dbReference type="FunFam" id="1.10.10.200:FF:000002">
    <property type="entry name" value="Probable transcriptional regulatory protein CLM62_37755"/>
    <property type="match status" value="1"/>
</dbReference>
<evidence type="ECO:0008006" key="8">
    <source>
        <dbReference type="Google" id="ProtNLM"/>
    </source>
</evidence>
<comment type="caution">
    <text evidence="6">The sequence shown here is derived from an EMBL/GenBank/DDBJ whole genome shotgun (WGS) entry which is preliminary data.</text>
</comment>
<sequence length="180" mass="20021">MSGHSHWKQIQHKKGTADQKRGQVFSKLLMAISIAARQEPNPDFNPRLRSAIEKAQENQVPLENIERAIKKASENKNLGEIVIEAYGPESVAMIIEGITDSKNRTIAEIRHLLNENGAKMADPGSVLWSFSAEGGSASGGEKQWKPKFQQSLSDEAKQKLNDLIAKLEEHQDIQKVITNI</sequence>
<dbReference type="AlphaFoldDB" id="A0A1G1ZMC0"/>
<dbReference type="STRING" id="1798407.A3A16_03825"/>
<dbReference type="Proteomes" id="UP000177942">
    <property type="component" value="Unassembled WGS sequence"/>
</dbReference>
<evidence type="ECO:0000256" key="2">
    <source>
        <dbReference type="ARBA" id="ARBA00023015"/>
    </source>
</evidence>
<name>A0A1G1ZMC0_9BACT</name>
<accession>A0A1G1ZMC0</accession>
<feature type="domain" description="TACO1/YebC-like second and third" evidence="4">
    <location>
        <begin position="80"/>
        <end position="134"/>
    </location>
</feature>
<dbReference type="GO" id="GO:0005737">
    <property type="term" value="C:cytoplasm"/>
    <property type="evidence" value="ECO:0007669"/>
    <property type="project" value="UniProtKB-ARBA"/>
</dbReference>
<organism evidence="6 7">
    <name type="scientific">Candidatus Harrisonbacteria bacterium RIFCSPLOWO2_01_FULL_44_18</name>
    <dbReference type="NCBI Taxonomy" id="1798407"/>
    <lineage>
        <taxon>Bacteria</taxon>
        <taxon>Candidatus Harrisoniibacteriota</taxon>
    </lineage>
</organism>
<dbReference type="PANTHER" id="PTHR12532:SF0">
    <property type="entry name" value="TRANSLATIONAL ACTIVATOR OF CYTOCHROME C OXIDASE 1"/>
    <property type="match status" value="1"/>
</dbReference>
<dbReference type="EMBL" id="MHJJ01000007">
    <property type="protein sequence ID" value="OGY65714.1"/>
    <property type="molecule type" value="Genomic_DNA"/>
</dbReference>
<dbReference type="InterPro" id="IPR029072">
    <property type="entry name" value="YebC-like"/>
</dbReference>
<dbReference type="InterPro" id="IPR017856">
    <property type="entry name" value="Integrase-like_N"/>
</dbReference>
<dbReference type="InterPro" id="IPR048300">
    <property type="entry name" value="TACO1_YebC-like_2nd/3rd_dom"/>
</dbReference>
<dbReference type="Pfam" id="PF20772">
    <property type="entry name" value="TACO1_YebC_N"/>
    <property type="match status" value="1"/>
</dbReference>
<protein>
    <recommendedName>
        <fullName evidence="8">Transcriptional regulator</fullName>
    </recommendedName>
</protein>
<dbReference type="InterPro" id="IPR049083">
    <property type="entry name" value="TACO1_YebC_N"/>
</dbReference>
<evidence type="ECO:0000256" key="3">
    <source>
        <dbReference type="ARBA" id="ARBA00023163"/>
    </source>
</evidence>
<dbReference type="InterPro" id="IPR002876">
    <property type="entry name" value="Transcrip_reg_TACO1-like"/>
</dbReference>
<dbReference type="PANTHER" id="PTHR12532">
    <property type="entry name" value="TRANSLATIONAL ACTIVATOR OF CYTOCHROME C OXIDASE 1"/>
    <property type="match status" value="1"/>
</dbReference>
<gene>
    <name evidence="6" type="ORF">A3A16_03825</name>
</gene>
<dbReference type="Pfam" id="PF01709">
    <property type="entry name" value="Transcrip_reg"/>
    <property type="match status" value="1"/>
</dbReference>
<dbReference type="InterPro" id="IPR026564">
    <property type="entry name" value="Transcrip_reg_TACO1-like_dom3"/>
</dbReference>
<evidence type="ECO:0000313" key="6">
    <source>
        <dbReference type="EMBL" id="OGY65714.1"/>
    </source>
</evidence>
<feature type="domain" description="TACO1/YebC-like N-terminal" evidence="5">
    <location>
        <begin position="5"/>
        <end position="74"/>
    </location>
</feature>
<comment type="similarity">
    <text evidence="1">Belongs to the TACO1 family.</text>
</comment>
<dbReference type="SUPFAM" id="SSF75625">
    <property type="entry name" value="YebC-like"/>
    <property type="match status" value="1"/>
</dbReference>
<dbReference type="Gene3D" id="1.10.10.200">
    <property type="match status" value="1"/>
</dbReference>